<organism evidence="11 12">
    <name type="scientific">Paramormyrops kingsleyae</name>
    <dbReference type="NCBI Taxonomy" id="1676925"/>
    <lineage>
        <taxon>Eukaryota</taxon>
        <taxon>Metazoa</taxon>
        <taxon>Chordata</taxon>
        <taxon>Craniata</taxon>
        <taxon>Vertebrata</taxon>
        <taxon>Euteleostomi</taxon>
        <taxon>Actinopterygii</taxon>
        <taxon>Neopterygii</taxon>
        <taxon>Teleostei</taxon>
        <taxon>Osteoglossocephala</taxon>
        <taxon>Osteoglossomorpha</taxon>
        <taxon>Osteoglossiformes</taxon>
        <taxon>Mormyridae</taxon>
        <taxon>Paramormyrops</taxon>
    </lineage>
</organism>
<dbReference type="Gene3D" id="1.20.1070.10">
    <property type="entry name" value="Rhodopsin 7-helix transmembrane proteins"/>
    <property type="match status" value="1"/>
</dbReference>
<dbReference type="GO" id="GO:0004930">
    <property type="term" value="F:G protein-coupled receptor activity"/>
    <property type="evidence" value="ECO:0007669"/>
    <property type="project" value="UniProtKB-KW"/>
</dbReference>
<evidence type="ECO:0000256" key="1">
    <source>
        <dbReference type="ARBA" id="ARBA00004141"/>
    </source>
</evidence>
<evidence type="ECO:0000259" key="10">
    <source>
        <dbReference type="PROSITE" id="PS50262"/>
    </source>
</evidence>
<comment type="subcellular location">
    <subcellularLocation>
        <location evidence="1">Membrane</location>
        <topology evidence="1">Multi-pass membrane protein</topology>
    </subcellularLocation>
</comment>
<dbReference type="GeneTree" id="ENSGT00940000164014"/>
<dbReference type="InterPro" id="IPR017452">
    <property type="entry name" value="GPCR_Rhodpsn_7TM"/>
</dbReference>
<dbReference type="GO" id="GO:0005886">
    <property type="term" value="C:plasma membrane"/>
    <property type="evidence" value="ECO:0007669"/>
    <property type="project" value="TreeGrafter"/>
</dbReference>
<dbReference type="Pfam" id="PF00001">
    <property type="entry name" value="7tm_1"/>
    <property type="match status" value="1"/>
</dbReference>
<keyword evidence="5" id="KW-0472">Membrane</keyword>
<proteinExistence type="inferred from homology"/>
<dbReference type="InterPro" id="IPR000276">
    <property type="entry name" value="GPCR_Rhodpsn"/>
</dbReference>
<keyword evidence="3" id="KW-1133">Transmembrane helix</keyword>
<evidence type="ECO:0000256" key="9">
    <source>
        <dbReference type="RuleBase" id="RU000688"/>
    </source>
</evidence>
<keyword evidence="7" id="KW-0325">Glycoprotein</keyword>
<evidence type="ECO:0000313" key="12">
    <source>
        <dbReference type="Proteomes" id="UP000261540"/>
    </source>
</evidence>
<dbReference type="GO" id="GO:0007200">
    <property type="term" value="P:phospholipase C-activating G protein-coupled receptor signaling pathway"/>
    <property type="evidence" value="ECO:0007669"/>
    <property type="project" value="TreeGrafter"/>
</dbReference>
<evidence type="ECO:0000313" key="11">
    <source>
        <dbReference type="Ensembl" id="ENSPKIP00000003286.1"/>
    </source>
</evidence>
<evidence type="ECO:0000256" key="3">
    <source>
        <dbReference type="ARBA" id="ARBA00022989"/>
    </source>
</evidence>
<sequence>MDDSDFIVYIVYSIVNLVTLVIGLPVVSLALYVVYRQFKANHVANVYVINLLISDIIQFLGRPWIYLTPAGKHASDFFWGTFLSGIVSSLGFMVCIAMERYLLIAHPHWYRSRFTLKLSAVTSLAVWLVSLIAPIGLIFLRYSFSSPPVNDPSLQLIATLLLIPLPLLLFFFVGTWRGLSKTITLSSREKKRILATLLLVIANYAFLFFPFIISYYQNRHLSFCWETFLLYFSPLLDPLLYIFIRKDIKDIMEEFPCCRKSPRNEEQTVSNIAVSENTRSG</sequence>
<dbReference type="Ensembl" id="ENSPKIT00000027245.1">
    <property type="protein sequence ID" value="ENSPKIP00000003286.1"/>
    <property type="gene ID" value="ENSPKIG00000020858.1"/>
</dbReference>
<protein>
    <recommendedName>
        <fullName evidence="10">G-protein coupled receptors family 1 profile domain-containing protein</fullName>
    </recommendedName>
</protein>
<keyword evidence="6 9" id="KW-0675">Receptor</keyword>
<dbReference type="PANTHER" id="PTHR24232:SF96">
    <property type="entry name" value="PSYCHOSINE RECEPTOR-LIKE"/>
    <property type="match status" value="1"/>
</dbReference>
<keyword evidence="8 9" id="KW-0807">Transducer</keyword>
<evidence type="ECO:0000256" key="8">
    <source>
        <dbReference type="ARBA" id="ARBA00023224"/>
    </source>
</evidence>
<dbReference type="PANTHER" id="PTHR24232">
    <property type="entry name" value="G-PROTEIN COUPLED RECEPTOR"/>
    <property type="match status" value="1"/>
</dbReference>
<keyword evidence="12" id="KW-1185">Reference proteome</keyword>
<keyword evidence="2 9" id="KW-0812">Transmembrane</keyword>
<dbReference type="PROSITE" id="PS50262">
    <property type="entry name" value="G_PROTEIN_RECEP_F1_2"/>
    <property type="match status" value="1"/>
</dbReference>
<keyword evidence="4 9" id="KW-0297">G-protein coupled receptor</keyword>
<dbReference type="Proteomes" id="UP000261540">
    <property type="component" value="Unplaced"/>
</dbReference>
<feature type="domain" description="G-protein coupled receptors family 1 profile" evidence="10">
    <location>
        <begin position="26"/>
        <end position="241"/>
    </location>
</feature>
<name>A0A3B3QD04_9TELE</name>
<reference evidence="11" key="1">
    <citation type="submission" date="2025-08" db="UniProtKB">
        <authorList>
            <consortium name="Ensembl"/>
        </authorList>
    </citation>
    <scope>IDENTIFICATION</scope>
</reference>
<dbReference type="PROSITE" id="PS00237">
    <property type="entry name" value="G_PROTEIN_RECEP_F1_1"/>
    <property type="match status" value="1"/>
</dbReference>
<evidence type="ECO:0000256" key="4">
    <source>
        <dbReference type="ARBA" id="ARBA00023040"/>
    </source>
</evidence>
<evidence type="ECO:0000256" key="6">
    <source>
        <dbReference type="ARBA" id="ARBA00023170"/>
    </source>
</evidence>
<dbReference type="AlphaFoldDB" id="A0A3B3QD04"/>
<dbReference type="SUPFAM" id="SSF81321">
    <property type="entry name" value="Family A G protein-coupled receptor-like"/>
    <property type="match status" value="1"/>
</dbReference>
<accession>A0A3B3QD04</accession>
<evidence type="ECO:0000256" key="5">
    <source>
        <dbReference type="ARBA" id="ARBA00023136"/>
    </source>
</evidence>
<evidence type="ECO:0000256" key="2">
    <source>
        <dbReference type="ARBA" id="ARBA00022692"/>
    </source>
</evidence>
<reference evidence="11" key="2">
    <citation type="submission" date="2025-09" db="UniProtKB">
        <authorList>
            <consortium name="Ensembl"/>
        </authorList>
    </citation>
    <scope>IDENTIFICATION</scope>
</reference>
<comment type="similarity">
    <text evidence="9">Belongs to the G-protein coupled receptor 1 family.</text>
</comment>
<dbReference type="PRINTS" id="PR00237">
    <property type="entry name" value="GPCRRHODOPSN"/>
</dbReference>
<dbReference type="GO" id="GO:0035025">
    <property type="term" value="P:positive regulation of Rho protein signal transduction"/>
    <property type="evidence" value="ECO:0007669"/>
    <property type="project" value="TreeGrafter"/>
</dbReference>
<evidence type="ECO:0000256" key="7">
    <source>
        <dbReference type="ARBA" id="ARBA00023180"/>
    </source>
</evidence>